<name>A0A397IYB3_9GLOM</name>
<proteinExistence type="predicted"/>
<evidence type="ECO:0000313" key="1">
    <source>
        <dbReference type="EMBL" id="RHZ80067.1"/>
    </source>
</evidence>
<sequence>MPNILDHYMLKLQIVKNVSSYPIRRGDKNLRNQYFKKTIVCITGNTQIFNSKSFGSWFAYAILEQINIYRQLEYEK</sequence>
<keyword evidence="2" id="KW-1185">Reference proteome</keyword>
<reference evidence="1 2" key="1">
    <citation type="submission" date="2018-08" db="EMBL/GenBank/DDBJ databases">
        <title>Genome and evolution of the arbuscular mycorrhizal fungus Diversispora epigaea (formerly Glomus versiforme) and its bacterial endosymbionts.</title>
        <authorList>
            <person name="Sun X."/>
            <person name="Fei Z."/>
            <person name="Harrison M."/>
        </authorList>
    </citation>
    <scope>NUCLEOTIDE SEQUENCE [LARGE SCALE GENOMIC DNA]</scope>
    <source>
        <strain evidence="1 2">IT104</strain>
    </source>
</reference>
<organism evidence="1 2">
    <name type="scientific">Diversispora epigaea</name>
    <dbReference type="NCBI Taxonomy" id="1348612"/>
    <lineage>
        <taxon>Eukaryota</taxon>
        <taxon>Fungi</taxon>
        <taxon>Fungi incertae sedis</taxon>
        <taxon>Mucoromycota</taxon>
        <taxon>Glomeromycotina</taxon>
        <taxon>Glomeromycetes</taxon>
        <taxon>Diversisporales</taxon>
        <taxon>Diversisporaceae</taxon>
        <taxon>Diversispora</taxon>
    </lineage>
</organism>
<accession>A0A397IYB3</accession>
<dbReference type="Proteomes" id="UP000266861">
    <property type="component" value="Unassembled WGS sequence"/>
</dbReference>
<gene>
    <name evidence="1" type="ORF">Glove_139g32</name>
</gene>
<comment type="caution">
    <text evidence="1">The sequence shown here is derived from an EMBL/GenBank/DDBJ whole genome shotgun (WGS) entry which is preliminary data.</text>
</comment>
<dbReference type="EMBL" id="PQFF01000130">
    <property type="protein sequence ID" value="RHZ80067.1"/>
    <property type="molecule type" value="Genomic_DNA"/>
</dbReference>
<dbReference type="AlphaFoldDB" id="A0A397IYB3"/>
<protein>
    <submittedName>
        <fullName evidence="1">Uncharacterized protein</fullName>
    </submittedName>
</protein>
<evidence type="ECO:0000313" key="2">
    <source>
        <dbReference type="Proteomes" id="UP000266861"/>
    </source>
</evidence>